<dbReference type="Proteomes" id="UP000265703">
    <property type="component" value="Unassembled WGS sequence"/>
</dbReference>
<protein>
    <submittedName>
        <fullName evidence="1">Uncharacterized protein</fullName>
    </submittedName>
</protein>
<keyword evidence="2" id="KW-1185">Reference proteome</keyword>
<evidence type="ECO:0000313" key="1">
    <source>
        <dbReference type="EMBL" id="RIA80562.1"/>
    </source>
</evidence>
<dbReference type="AlphaFoldDB" id="A0A397S505"/>
<sequence>MTSKNEYIYKFIQEVQLNARNHWDYEKQDWKRHIDELDEHDYKDVNNPKIKNSLQSNDKYGFIVVLKSLINSSNVNDENSGMYIYYINIMRGRIIVFLFENNFNYFE</sequence>
<evidence type="ECO:0000313" key="2">
    <source>
        <dbReference type="Proteomes" id="UP000265703"/>
    </source>
</evidence>
<organism evidence="1 2">
    <name type="scientific">Glomus cerebriforme</name>
    <dbReference type="NCBI Taxonomy" id="658196"/>
    <lineage>
        <taxon>Eukaryota</taxon>
        <taxon>Fungi</taxon>
        <taxon>Fungi incertae sedis</taxon>
        <taxon>Mucoromycota</taxon>
        <taxon>Glomeromycotina</taxon>
        <taxon>Glomeromycetes</taxon>
        <taxon>Glomerales</taxon>
        <taxon>Glomeraceae</taxon>
        <taxon>Glomus</taxon>
    </lineage>
</organism>
<dbReference type="EMBL" id="QKYT01000942">
    <property type="protein sequence ID" value="RIA80562.1"/>
    <property type="molecule type" value="Genomic_DNA"/>
</dbReference>
<gene>
    <name evidence="1" type="ORF">C1645_838480</name>
</gene>
<proteinExistence type="predicted"/>
<reference evidence="1 2" key="1">
    <citation type="submission" date="2018-06" db="EMBL/GenBank/DDBJ databases">
        <title>Comparative genomics reveals the genomic features of Rhizophagus irregularis, R. cerebriforme, R. diaphanum and Gigaspora rosea, and their symbiotic lifestyle signature.</title>
        <authorList>
            <person name="Morin E."/>
            <person name="San Clemente H."/>
            <person name="Chen E.C.H."/>
            <person name="De La Providencia I."/>
            <person name="Hainaut M."/>
            <person name="Kuo A."/>
            <person name="Kohler A."/>
            <person name="Murat C."/>
            <person name="Tang N."/>
            <person name="Roy S."/>
            <person name="Loubradou J."/>
            <person name="Henrissat B."/>
            <person name="Grigoriev I.V."/>
            <person name="Corradi N."/>
            <person name="Roux C."/>
            <person name="Martin F.M."/>
        </authorList>
    </citation>
    <scope>NUCLEOTIDE SEQUENCE [LARGE SCALE GENOMIC DNA]</scope>
    <source>
        <strain evidence="1 2">DAOM 227022</strain>
    </source>
</reference>
<name>A0A397S505_9GLOM</name>
<comment type="caution">
    <text evidence="1">The sequence shown here is derived from an EMBL/GenBank/DDBJ whole genome shotgun (WGS) entry which is preliminary data.</text>
</comment>
<accession>A0A397S505</accession>